<evidence type="ECO:0000313" key="2">
    <source>
        <dbReference type="EMBL" id="GAA4918077.1"/>
    </source>
</evidence>
<accession>A0ABP9FUM7</accession>
<gene>
    <name evidence="2" type="ORF">GCM10023313_22140</name>
</gene>
<dbReference type="Proteomes" id="UP001501436">
    <property type="component" value="Unassembled WGS sequence"/>
</dbReference>
<sequence length="320" mass="34491">MRNFVFNKCGYKGLIIKHKIKTMRVFVTGATGFVGSAVVNQLLSAGHKVLGLARSESSAQKLIEAGAEVYLGALTDIESLKSGAAQTDGVIHTGFIHDFSRFTESCEIDRRAIEAMGSVMAHTGKPFIITSGLALISTGRPVTEADEVTPENSKSPRKATEEAAKAVAQSGVNVSIVRLPPSVHDAGDHGFVPILINLAREKGEAAYLREGQNQWPAVHRLDAAVLYQLALERNAPRAVYHAVGEQGIPFIKIASTIGENLNLPVVSKTPEEAAEYFGWFNYFGTINTPASGEQTKQVLSWQPTHIGLIEDMNSGAYFAQ</sequence>
<reference evidence="3" key="1">
    <citation type="journal article" date="2019" name="Int. J. Syst. Evol. Microbiol.">
        <title>The Global Catalogue of Microorganisms (GCM) 10K type strain sequencing project: providing services to taxonomists for standard genome sequencing and annotation.</title>
        <authorList>
            <consortium name="The Broad Institute Genomics Platform"/>
            <consortium name="The Broad Institute Genome Sequencing Center for Infectious Disease"/>
            <person name="Wu L."/>
            <person name="Ma J."/>
        </authorList>
    </citation>
    <scope>NUCLEOTIDE SEQUENCE [LARGE SCALE GENOMIC DNA]</scope>
    <source>
        <strain evidence="3">JCM 18283</strain>
    </source>
</reference>
<protein>
    <submittedName>
        <fullName evidence="2">SDR family oxidoreductase</fullName>
    </submittedName>
</protein>
<dbReference type="PANTHER" id="PTHR48079">
    <property type="entry name" value="PROTEIN YEEZ"/>
    <property type="match status" value="1"/>
</dbReference>
<name>A0ABP9FUM7_9SPHI</name>
<proteinExistence type="predicted"/>
<dbReference type="InterPro" id="IPR001509">
    <property type="entry name" value="Epimerase_deHydtase"/>
</dbReference>
<comment type="caution">
    <text evidence="2">The sequence shown here is derived from an EMBL/GenBank/DDBJ whole genome shotgun (WGS) entry which is preliminary data.</text>
</comment>
<dbReference type="EMBL" id="BAABJI010000002">
    <property type="protein sequence ID" value="GAA4918077.1"/>
    <property type="molecule type" value="Genomic_DNA"/>
</dbReference>
<dbReference type="CDD" id="cd05262">
    <property type="entry name" value="SDR_a7"/>
    <property type="match status" value="1"/>
</dbReference>
<dbReference type="Gene3D" id="3.40.50.720">
    <property type="entry name" value="NAD(P)-binding Rossmann-like Domain"/>
    <property type="match status" value="1"/>
</dbReference>
<dbReference type="Pfam" id="PF01370">
    <property type="entry name" value="Epimerase"/>
    <property type="match status" value="1"/>
</dbReference>
<keyword evidence="3" id="KW-1185">Reference proteome</keyword>
<dbReference type="InterPro" id="IPR036291">
    <property type="entry name" value="NAD(P)-bd_dom_sf"/>
</dbReference>
<evidence type="ECO:0000259" key="1">
    <source>
        <dbReference type="Pfam" id="PF01370"/>
    </source>
</evidence>
<organism evidence="2 3">
    <name type="scientific">Mucilaginibacter defluvii</name>
    <dbReference type="NCBI Taxonomy" id="1196019"/>
    <lineage>
        <taxon>Bacteria</taxon>
        <taxon>Pseudomonadati</taxon>
        <taxon>Bacteroidota</taxon>
        <taxon>Sphingobacteriia</taxon>
        <taxon>Sphingobacteriales</taxon>
        <taxon>Sphingobacteriaceae</taxon>
        <taxon>Mucilaginibacter</taxon>
    </lineage>
</organism>
<feature type="domain" description="NAD-dependent epimerase/dehydratase" evidence="1">
    <location>
        <begin position="25"/>
        <end position="234"/>
    </location>
</feature>
<dbReference type="InterPro" id="IPR051783">
    <property type="entry name" value="NAD(P)-dependent_oxidoreduct"/>
</dbReference>
<dbReference type="PANTHER" id="PTHR48079:SF9">
    <property type="entry name" value="PUTATIVE-RELATED"/>
    <property type="match status" value="1"/>
</dbReference>
<dbReference type="SUPFAM" id="SSF51735">
    <property type="entry name" value="NAD(P)-binding Rossmann-fold domains"/>
    <property type="match status" value="1"/>
</dbReference>
<evidence type="ECO:0000313" key="3">
    <source>
        <dbReference type="Proteomes" id="UP001501436"/>
    </source>
</evidence>